<dbReference type="PRINTS" id="PR00385">
    <property type="entry name" value="P450"/>
</dbReference>
<gene>
    <name evidence="11" type="ORF">APZ42_024672</name>
</gene>
<keyword evidence="5" id="KW-0256">Endoplasmic reticulum</keyword>
<proteinExistence type="inferred from homology"/>
<dbReference type="PRINTS" id="PR00463">
    <property type="entry name" value="EP450I"/>
</dbReference>
<dbReference type="InterPro" id="IPR036396">
    <property type="entry name" value="Cyt_P450_sf"/>
</dbReference>
<keyword evidence="7" id="KW-0503">Monooxygenase</keyword>
<dbReference type="AlphaFoldDB" id="A0A164TUB8"/>
<dbReference type="GO" id="GO:0004497">
    <property type="term" value="F:monooxygenase activity"/>
    <property type="evidence" value="ECO:0007669"/>
    <property type="project" value="UniProtKB-KW"/>
</dbReference>
<dbReference type="EMBL" id="LRGB01001725">
    <property type="protein sequence ID" value="KZS10766.1"/>
    <property type="molecule type" value="Genomic_DNA"/>
</dbReference>
<keyword evidence="6 9" id="KW-0408">Iron</keyword>
<keyword evidence="10" id="KW-1133">Transmembrane helix</keyword>
<evidence type="ECO:0000256" key="2">
    <source>
        <dbReference type="ARBA" id="ARBA00004586"/>
    </source>
</evidence>
<evidence type="ECO:0000256" key="8">
    <source>
        <dbReference type="ARBA" id="ARBA00023136"/>
    </source>
</evidence>
<evidence type="ECO:0000313" key="12">
    <source>
        <dbReference type="Proteomes" id="UP000076858"/>
    </source>
</evidence>
<keyword evidence="8 10" id="KW-0472">Membrane</keyword>
<evidence type="ECO:0000256" key="9">
    <source>
        <dbReference type="PIRSR" id="PIRSR602401-1"/>
    </source>
</evidence>
<protein>
    <submittedName>
        <fullName evidence="11">Aromatase</fullName>
    </submittedName>
</protein>
<comment type="subcellular location">
    <subcellularLocation>
        <location evidence="2">Endoplasmic reticulum membrane</location>
    </subcellularLocation>
</comment>
<dbReference type="STRING" id="35525.A0A164TUB8"/>
<keyword evidence="10" id="KW-0812">Transmembrane</keyword>
<feature type="transmembrane region" description="Helical" evidence="10">
    <location>
        <begin position="746"/>
        <end position="767"/>
    </location>
</feature>
<dbReference type="GO" id="GO:0020037">
    <property type="term" value="F:heme binding"/>
    <property type="evidence" value="ECO:0007669"/>
    <property type="project" value="InterPro"/>
</dbReference>
<dbReference type="InterPro" id="IPR017972">
    <property type="entry name" value="Cyt_P450_CS"/>
</dbReference>
<dbReference type="SUPFAM" id="SSF48264">
    <property type="entry name" value="Cytochrome P450"/>
    <property type="match status" value="1"/>
</dbReference>
<evidence type="ECO:0000256" key="10">
    <source>
        <dbReference type="SAM" id="Phobius"/>
    </source>
</evidence>
<evidence type="ECO:0000256" key="5">
    <source>
        <dbReference type="ARBA" id="ARBA00022824"/>
    </source>
</evidence>
<dbReference type="GO" id="GO:0005506">
    <property type="term" value="F:iron ion binding"/>
    <property type="evidence" value="ECO:0007669"/>
    <property type="project" value="InterPro"/>
</dbReference>
<dbReference type="Pfam" id="PF00067">
    <property type="entry name" value="p450"/>
    <property type="match status" value="1"/>
</dbReference>
<evidence type="ECO:0000256" key="6">
    <source>
        <dbReference type="ARBA" id="ARBA00023004"/>
    </source>
</evidence>
<feature type="binding site" description="axial binding residue" evidence="9">
    <location>
        <position position="1179"/>
    </location>
    <ligand>
        <name>heme</name>
        <dbReference type="ChEBI" id="CHEBI:30413"/>
    </ligand>
    <ligandPart>
        <name>Fe</name>
        <dbReference type="ChEBI" id="CHEBI:18248"/>
    </ligandPart>
</feature>
<keyword evidence="12" id="KW-1185">Reference proteome</keyword>
<organism evidence="11 12">
    <name type="scientific">Daphnia magna</name>
    <dbReference type="NCBI Taxonomy" id="35525"/>
    <lineage>
        <taxon>Eukaryota</taxon>
        <taxon>Metazoa</taxon>
        <taxon>Ecdysozoa</taxon>
        <taxon>Arthropoda</taxon>
        <taxon>Crustacea</taxon>
        <taxon>Branchiopoda</taxon>
        <taxon>Diplostraca</taxon>
        <taxon>Cladocera</taxon>
        <taxon>Anomopoda</taxon>
        <taxon>Daphniidae</taxon>
        <taxon>Daphnia</taxon>
    </lineage>
</organism>
<sequence>MTTVAGLATKTWLKLPGMQSDLLIYNRNTGHFFSFPDLKCADSQYFALKSHALPCDYFISRVNPAKSCTATCKGSALHRKGHGPPGRLEMEMAAFWWQVIIYMLTKYRGKTGDEIIELVYSEWPFTMKQIFQPKELSKIMHSTLEQYHKLALADVRTKLGCKRVYFVRSHNQLALDLFKDELKKSTDWWGPYNPAGTPVLCCIVAQISTNRGLRATGFSSKTSSEDVDQGNPDSLERLKQMLEMAWQKADEKEREAERMRRALAYLNYSIVADDSVLSQERIDEIIKIGEMAEKEGIEPGYLISGINIVVTDESKLPFATSSQPSDSNEMLVFSQLTSGQDVTSSAFSPNCNESYLVERREETSQTAKDRFAERLTRNSKKIGSQNGIDVFEVPLTKSTGQHSIFERYTFGETDGQKEYRTVLVLGACSLGQSKFINGIINFIFDVNIEDKFRFQLIREEVTSETESIQVYDIHHVQDFSIPFSLTIVNVPSYVTNKNDVELFRDKKMVKLLLDFLKAENSIQEIDMICYVIVKPDIFTSVLSMFSSDVKKNINCWQPSEYLSNICKGRKYGQTFFTVLSTMKRKSLKATKEMLEEMSLLRTFVERLQPIIRSQSEKLKKIESVKLMIAPCQTQASDVLCNPDRKRRFSSEAEDFISFLQKDVDLRKEMMTLLLPVLRCIQRLRTLSPHNPFLSQQLFDLILEAVQQLKRKYGGKNNGLSTFGVNKISFSVCCGLLLRTNMFSFPWIGWNLSFLGSFLAFLLTISYWRWSRSRFVRLINVLPGPKALPVLGNIHHLNIPHDELLEKSAFTWVRKYGGIYRLWYTVRPLVVIATPELMEPIYGSPRHISRGNAYDGFTAILGKSLLLAPDERWKKSRRILNPSFHVQVLNSYMDNFNEKSSDCAQSFEEAIKANNGEEFDIFPILNLCTLKTICETAMGHRFKRNYQYRLFRPWFKNDWLFHLTAMGRDNPKFVKGINNFSNTLIEHRRQFLDNERKAESQLPAWKPDVSNAESKKKLGFIDLLIKESDVNNNFSKDEMKNEGHDTTALAFTWFLYNIARHPEHQKLIADELNAVFINSDRPCTAQDLTKLKHLECCIKESLRLHPNVPAISRYLPEDTETGGYMLPKGAMVILSVIGMHHNPEVFPDPDDFKPERFLAENSIGRHPFAFSPFSAGPRNCIGQKFAMLELKVILANLIRRFIFSLADPEAPLIPAIQETMLAPKYPIKLVVSKRLAKKRMC</sequence>
<dbReference type="PROSITE" id="PS00086">
    <property type="entry name" value="CYTOCHROME_P450"/>
    <property type="match status" value="1"/>
</dbReference>
<keyword evidence="4 9" id="KW-0349">Heme</keyword>
<dbReference type="PANTHER" id="PTHR24291:SF189">
    <property type="entry name" value="CYTOCHROME P450 4C3-RELATED"/>
    <property type="match status" value="1"/>
</dbReference>
<dbReference type="OrthoDB" id="1470350at2759"/>
<comment type="caution">
    <text evidence="11">The sequence shown here is derived from an EMBL/GenBank/DDBJ whole genome shotgun (WGS) entry which is preliminary data.</text>
</comment>
<dbReference type="SMR" id="A0A164TUB8"/>
<dbReference type="InterPro" id="IPR050196">
    <property type="entry name" value="Cytochrome_P450_Monoox"/>
</dbReference>
<comment type="similarity">
    <text evidence="3">Belongs to the cytochrome P450 family.</text>
</comment>
<keyword evidence="7" id="KW-0560">Oxidoreductase</keyword>
<keyword evidence="9" id="KW-0479">Metal-binding</keyword>
<evidence type="ECO:0000256" key="1">
    <source>
        <dbReference type="ARBA" id="ARBA00001971"/>
    </source>
</evidence>
<dbReference type="InterPro" id="IPR002401">
    <property type="entry name" value="Cyt_P450_E_grp-I"/>
</dbReference>
<dbReference type="PANTHER" id="PTHR24291">
    <property type="entry name" value="CYTOCHROME P450 FAMILY 4"/>
    <property type="match status" value="1"/>
</dbReference>
<comment type="cofactor">
    <cofactor evidence="1 9">
        <name>heme</name>
        <dbReference type="ChEBI" id="CHEBI:30413"/>
    </cofactor>
</comment>
<name>A0A164TUB8_9CRUS</name>
<dbReference type="GO" id="GO:0016705">
    <property type="term" value="F:oxidoreductase activity, acting on paired donors, with incorporation or reduction of molecular oxygen"/>
    <property type="evidence" value="ECO:0007669"/>
    <property type="project" value="InterPro"/>
</dbReference>
<dbReference type="Proteomes" id="UP000076858">
    <property type="component" value="Unassembled WGS sequence"/>
</dbReference>
<dbReference type="Gene3D" id="1.10.630.10">
    <property type="entry name" value="Cytochrome P450"/>
    <property type="match status" value="1"/>
</dbReference>
<evidence type="ECO:0000256" key="7">
    <source>
        <dbReference type="ARBA" id="ARBA00023033"/>
    </source>
</evidence>
<dbReference type="GO" id="GO:0005789">
    <property type="term" value="C:endoplasmic reticulum membrane"/>
    <property type="evidence" value="ECO:0007669"/>
    <property type="project" value="UniProtKB-SubCell"/>
</dbReference>
<accession>A0A164TUB8</accession>
<dbReference type="CDD" id="cd20628">
    <property type="entry name" value="CYP4"/>
    <property type="match status" value="1"/>
</dbReference>
<evidence type="ECO:0000256" key="3">
    <source>
        <dbReference type="ARBA" id="ARBA00010617"/>
    </source>
</evidence>
<reference evidence="11 12" key="1">
    <citation type="submission" date="2016-03" db="EMBL/GenBank/DDBJ databases">
        <title>EvidentialGene: Evidence-directed Construction of Genes on Genomes.</title>
        <authorList>
            <person name="Gilbert D.G."/>
            <person name="Choi J.-H."/>
            <person name="Mockaitis K."/>
            <person name="Colbourne J."/>
            <person name="Pfrender M."/>
        </authorList>
    </citation>
    <scope>NUCLEOTIDE SEQUENCE [LARGE SCALE GENOMIC DNA]</scope>
    <source>
        <strain evidence="11 12">Xinb3</strain>
        <tissue evidence="11">Complete organism</tissue>
    </source>
</reference>
<evidence type="ECO:0000313" key="11">
    <source>
        <dbReference type="EMBL" id="KZS10766.1"/>
    </source>
</evidence>
<dbReference type="InterPro" id="IPR001128">
    <property type="entry name" value="Cyt_P450"/>
</dbReference>
<evidence type="ECO:0000256" key="4">
    <source>
        <dbReference type="ARBA" id="ARBA00022617"/>
    </source>
</evidence>